<dbReference type="Pfam" id="PF20032">
    <property type="entry name" value="ADYC"/>
    <property type="match status" value="1"/>
</dbReference>
<evidence type="ECO:0000313" key="3">
    <source>
        <dbReference type="EMBL" id="TDR47581.1"/>
    </source>
</evidence>
<dbReference type="InterPro" id="IPR045426">
    <property type="entry name" value="ADYC"/>
</dbReference>
<reference evidence="3 4" key="1">
    <citation type="submission" date="2019-03" db="EMBL/GenBank/DDBJ databases">
        <title>Genomic Encyclopedia of Type Strains, Phase IV (KMG-IV): sequencing the most valuable type-strain genomes for metagenomic binning, comparative biology and taxonomic classification.</title>
        <authorList>
            <person name="Goeker M."/>
        </authorList>
    </citation>
    <scope>NUCLEOTIDE SEQUENCE [LARGE SCALE GENOMIC DNA]</scope>
    <source>
        <strain evidence="3 4">DSM 21667</strain>
    </source>
</reference>
<accession>A0A4R6Z721</accession>
<dbReference type="RefSeq" id="WP_133817298.1">
    <property type="nucleotide sequence ID" value="NZ_SNZH01000002.1"/>
</dbReference>
<protein>
    <recommendedName>
        <fullName evidence="2">ADYC domain-containing protein</fullName>
    </recommendedName>
</protein>
<keyword evidence="4" id="KW-1185">Reference proteome</keyword>
<feature type="domain" description="ADYC" evidence="2">
    <location>
        <begin position="45"/>
        <end position="217"/>
    </location>
</feature>
<evidence type="ECO:0000256" key="1">
    <source>
        <dbReference type="SAM" id="SignalP"/>
    </source>
</evidence>
<proteinExistence type="predicted"/>
<sequence>MMRLFALLLGLAALPAATAAPASRLGVDGTEFVLYQLDGRVLRSAELVGAELDLGGGRQLRIDAVRPDPADASGTVLLHRFSQRQGDGAWIQACEADREGHHEGFPVPGRWVAGRYAHDREHFALTCTGGAQAKCVRWGYRPWADAPDGTPMADMYEACVHMVRADYCGDGVATTRDGTAIDIYDRHGVQQPASGPDFRFEAGWAPGGAVCVHHPRIAQNIELDELAQRCPRLKDALGQRCDEASAAKAGALLFNRSR</sequence>
<gene>
    <name evidence="3" type="ORF">DFR29_102241</name>
</gene>
<dbReference type="Proteomes" id="UP000295293">
    <property type="component" value="Unassembled WGS sequence"/>
</dbReference>
<comment type="caution">
    <text evidence="3">The sequence shown here is derived from an EMBL/GenBank/DDBJ whole genome shotgun (WGS) entry which is preliminary data.</text>
</comment>
<evidence type="ECO:0000313" key="4">
    <source>
        <dbReference type="Proteomes" id="UP000295293"/>
    </source>
</evidence>
<feature type="signal peptide" evidence="1">
    <location>
        <begin position="1"/>
        <end position="19"/>
    </location>
</feature>
<dbReference type="EMBL" id="SNZH01000002">
    <property type="protein sequence ID" value="TDR47581.1"/>
    <property type="molecule type" value="Genomic_DNA"/>
</dbReference>
<keyword evidence="1" id="KW-0732">Signal</keyword>
<evidence type="ECO:0000259" key="2">
    <source>
        <dbReference type="Pfam" id="PF20032"/>
    </source>
</evidence>
<feature type="chain" id="PRO_5020978951" description="ADYC domain-containing protein" evidence="1">
    <location>
        <begin position="20"/>
        <end position="258"/>
    </location>
</feature>
<name>A0A4R6Z721_9GAMM</name>
<dbReference type="AlphaFoldDB" id="A0A4R6Z721"/>
<dbReference type="OrthoDB" id="8066319at2"/>
<organism evidence="3 4">
    <name type="scientific">Tahibacter aquaticus</name>
    <dbReference type="NCBI Taxonomy" id="520092"/>
    <lineage>
        <taxon>Bacteria</taxon>
        <taxon>Pseudomonadati</taxon>
        <taxon>Pseudomonadota</taxon>
        <taxon>Gammaproteobacteria</taxon>
        <taxon>Lysobacterales</taxon>
        <taxon>Rhodanobacteraceae</taxon>
        <taxon>Tahibacter</taxon>
    </lineage>
</organism>